<sequence>MKKGLLLLLSILMISASVVIAQDVEPEDPFADAFLDPFADPESEVDAEIELEEDPFLDPFADPDAGDESVIIDDLDSMFDTESMVDEIDEEQAAAETGAVDEFLVSEGVEFGGSFSGSLSSGFDYDYLWTDDFDFRDPESSLVPSVSADLYFDARPESDYRVFGKLSFSSATGSDDDISSLIPDSGLTFETGTDEDGNITFTAVDAEDVDEDDPDQTTITQDDAETLTDDTSTAINISVPELFADFDWDDTLYFRFGKSFIKWGVGYFWSPSDVLNLTLIDVEDPTADREGPVSFKVHYPFDIHNAYLYLITDDVEEPLDTAIASKMEFVVGDTEMSIGAYYQRDLSPRAAATFSTTIGDFAVFGEGVASWGSDRVFVRVSKDQSAAEDDEEDDLELVLDTYTVDDSFFFQATIGTNYIYNFEEAGTFMMIGQYYFNGEGYDDSESGLLEAAYRLFLNSDENGLALDDDDQPDNYEDPPALDTDDIMNFGRHYVGGIVSWSSIFDSDLSFSTLAIANLSDISGMIIPTFSYNIIDYISVSAGMRMTFGEEGDEYTNPTALLGLSGDDAWMGPTMSFTLECSIGGGSF</sequence>
<protein>
    <submittedName>
        <fullName evidence="2">Uncharacterized protein</fullName>
    </submittedName>
</protein>
<name>A0AAJ1IDM5_9SPIO</name>
<evidence type="ECO:0000313" key="2">
    <source>
        <dbReference type="EMBL" id="MDC7227380.1"/>
    </source>
</evidence>
<gene>
    <name evidence="2" type="ORF">PQJ61_11515</name>
</gene>
<organism evidence="2 3">
    <name type="scientific">Candidatus Thalassospirochaeta sargassi</name>
    <dbReference type="NCBI Taxonomy" id="3119039"/>
    <lineage>
        <taxon>Bacteria</taxon>
        <taxon>Pseudomonadati</taxon>
        <taxon>Spirochaetota</taxon>
        <taxon>Spirochaetia</taxon>
        <taxon>Spirochaetales</taxon>
        <taxon>Spirochaetaceae</taxon>
        <taxon>Candidatus Thalassospirochaeta</taxon>
    </lineage>
</organism>
<reference evidence="2 3" key="1">
    <citation type="submission" date="2022-12" db="EMBL/GenBank/DDBJ databases">
        <title>Metagenome assembled genome from gulf of manar.</title>
        <authorList>
            <person name="Kohli P."/>
            <person name="Pk S."/>
            <person name="Venkata Ramana C."/>
            <person name="Sasikala C."/>
        </authorList>
    </citation>
    <scope>NUCLEOTIDE SEQUENCE [LARGE SCALE GENOMIC DNA]</scope>
    <source>
        <strain evidence="2">JB008</strain>
    </source>
</reference>
<evidence type="ECO:0000256" key="1">
    <source>
        <dbReference type="SAM" id="SignalP"/>
    </source>
</evidence>
<comment type="caution">
    <text evidence="2">The sequence shown here is derived from an EMBL/GenBank/DDBJ whole genome shotgun (WGS) entry which is preliminary data.</text>
</comment>
<feature type="signal peptide" evidence="1">
    <location>
        <begin position="1"/>
        <end position="21"/>
    </location>
</feature>
<accession>A0AAJ1IDM5</accession>
<dbReference type="Proteomes" id="UP001221217">
    <property type="component" value="Unassembled WGS sequence"/>
</dbReference>
<proteinExistence type="predicted"/>
<feature type="chain" id="PRO_5042607328" evidence="1">
    <location>
        <begin position="22"/>
        <end position="587"/>
    </location>
</feature>
<dbReference type="EMBL" id="JAQQAL010000024">
    <property type="protein sequence ID" value="MDC7227380.1"/>
    <property type="molecule type" value="Genomic_DNA"/>
</dbReference>
<keyword evidence="1" id="KW-0732">Signal</keyword>
<dbReference type="AlphaFoldDB" id="A0AAJ1IDM5"/>
<evidence type="ECO:0000313" key="3">
    <source>
        <dbReference type="Proteomes" id="UP001221217"/>
    </source>
</evidence>